<dbReference type="AlphaFoldDB" id="A0A812A0L8"/>
<dbReference type="Pfam" id="PF03976">
    <property type="entry name" value="PPK2"/>
    <property type="match status" value="1"/>
</dbReference>
<comment type="caution">
    <text evidence="2">The sequence shown here is derived from an EMBL/GenBank/DDBJ whole genome shotgun (WGS) entry which is preliminary data.</text>
</comment>
<reference evidence="2" key="1">
    <citation type="submission" date="2020-12" db="EMBL/GenBank/DDBJ databases">
        <authorList>
            <person name="Hahn C.J."/>
            <person name="Laso-Perez R."/>
            <person name="Vulcano F."/>
            <person name="Vaziourakis K.-M."/>
            <person name="Stokke R."/>
            <person name="Steen I.H."/>
            <person name="Teske A."/>
            <person name="Boetius A."/>
            <person name="Liebeke M."/>
            <person name="Amann R."/>
            <person name="Knittel K."/>
        </authorList>
    </citation>
    <scope>NUCLEOTIDE SEQUENCE</scope>
    <source>
        <strain evidence="2">Gfbio:c6db26ca-90af-429b-aeed-0e3e8aed0b5e:GoM-Arc1_AMV-AAA_792_C10</strain>
    </source>
</reference>
<dbReference type="EMBL" id="CAJHZY010000006">
    <property type="protein sequence ID" value="CAD7766684.1"/>
    <property type="molecule type" value="Genomic_DNA"/>
</dbReference>
<protein>
    <recommendedName>
        <fullName evidence="1">Polyphosphate kinase-2-related domain-containing protein</fullName>
    </recommendedName>
</protein>
<dbReference type="InterPro" id="IPR027417">
    <property type="entry name" value="P-loop_NTPase"/>
</dbReference>
<sequence>MTEVETNPKGPRVRIRDVVKNAEPGVEPTILQNLIKKEKNRIIESALLKYYEAEASMLQKTHTKTLPWYIIRSDDKHLARLETFKIILSLRG</sequence>
<accession>A0A812A0L8</accession>
<evidence type="ECO:0000259" key="1">
    <source>
        <dbReference type="Pfam" id="PF03976"/>
    </source>
</evidence>
<dbReference type="Gene3D" id="3.40.50.300">
    <property type="entry name" value="P-loop containing nucleotide triphosphate hydrolases"/>
    <property type="match status" value="1"/>
</dbReference>
<feature type="domain" description="Polyphosphate kinase-2-related" evidence="1">
    <location>
        <begin position="49"/>
        <end position="89"/>
    </location>
</feature>
<evidence type="ECO:0000313" key="3">
    <source>
        <dbReference type="Proteomes" id="UP000614580"/>
    </source>
</evidence>
<dbReference type="InterPro" id="IPR022488">
    <property type="entry name" value="PPK2-related"/>
</dbReference>
<name>A0A812A0L8_9EURY</name>
<evidence type="ECO:0000313" key="2">
    <source>
        <dbReference type="EMBL" id="CAD7766684.1"/>
    </source>
</evidence>
<dbReference type="Proteomes" id="UP000614580">
    <property type="component" value="Unassembled WGS sequence"/>
</dbReference>
<proteinExistence type="predicted"/>
<organism evidence="2 3">
    <name type="scientific">Candidatus Argoarchaeum ethanivorans</name>
    <dbReference type="NCBI Taxonomy" id="2608793"/>
    <lineage>
        <taxon>Archaea</taxon>
        <taxon>Methanobacteriati</taxon>
        <taxon>Methanobacteriota</taxon>
        <taxon>Stenosarchaea group</taxon>
        <taxon>Methanomicrobia</taxon>
        <taxon>Methanosarcinales</taxon>
        <taxon>Methanosarcinales incertae sedis</taxon>
        <taxon>GOM Arc I cluster</taxon>
        <taxon>Candidatus Argoarchaeum</taxon>
    </lineage>
</organism>
<gene>
    <name evidence="2" type="ORF">DNFNHJIP_00082</name>
</gene>